<reference evidence="1 2" key="1">
    <citation type="submission" date="2021-08" db="EMBL/GenBank/DDBJ databases">
        <title>WGS assembly of Ceratopteris richardii.</title>
        <authorList>
            <person name="Marchant D.B."/>
            <person name="Chen G."/>
            <person name="Jenkins J."/>
            <person name="Shu S."/>
            <person name="Leebens-Mack J."/>
            <person name="Grimwood J."/>
            <person name="Schmutz J."/>
            <person name="Soltis P."/>
            <person name="Soltis D."/>
            <person name="Chen Z.-H."/>
        </authorList>
    </citation>
    <scope>NUCLEOTIDE SEQUENCE [LARGE SCALE GENOMIC DNA]</scope>
    <source>
        <strain evidence="1">Whitten #5841</strain>
        <tissue evidence="1">Leaf</tissue>
    </source>
</reference>
<dbReference type="InterPro" id="IPR021109">
    <property type="entry name" value="Peptidase_aspartic_dom_sf"/>
</dbReference>
<dbReference type="Proteomes" id="UP000825935">
    <property type="component" value="Chromosome 27"/>
</dbReference>
<gene>
    <name evidence="1" type="ORF">KP509_27G005300</name>
</gene>
<name>A0A8T2RFE4_CERRI</name>
<sequence>MCMKTVEVAQAMLETSQKFNQTNSVKSDLHFQGILERLEQLVNKPQVSLPPQAQPIIERESLPPRKAYVPDSVDEGTPLSMQQYSQEFLREIQEEKWAKEKGNPPPIPEIDDLHDQFPQDIPSIYGDQAEKQEDERLDFESNSLQELPQFTGPWEFESLQIKAPTILVRNEDSVVPRNTDVVKNTKVQCHLTVEELLKAKPELWNHVKDQVPELDSNMPKVGSKQKVPEIPLDKIGDMSEGEEGNTYLPITYQGYTTKAIVDSGAGVAIATTSLWKRWGKPTLRPTRMKLQMAYGHFERPLGLLKGITLATCGVEFEHTFAICDFEKNNVYEIILGRPFLRQLQIVQDWGTNSLYLQHLGVTTKVNLKDYTFKDVPPLQWNPIHKAKEDSISMHLGISPDPSWLHEDTHLWMCKVAEEEEKRLKAREEGTPPGDRPIKDPAYTPMIFPDEEFEPHGWAEILATMDIVVNEEQWTPHCDEEGYDISVFMCEPLLEECDPCEVIEEEENDDDLESIVMDTYFD</sequence>
<keyword evidence="2" id="KW-1185">Reference proteome</keyword>
<comment type="caution">
    <text evidence="1">The sequence shown here is derived from an EMBL/GenBank/DDBJ whole genome shotgun (WGS) entry which is preliminary data.</text>
</comment>
<dbReference type="Gene3D" id="2.40.70.10">
    <property type="entry name" value="Acid Proteases"/>
    <property type="match status" value="1"/>
</dbReference>
<accession>A0A8T2RFE4</accession>
<proteinExistence type="predicted"/>
<dbReference type="AlphaFoldDB" id="A0A8T2RFE4"/>
<dbReference type="OrthoDB" id="778454at2759"/>
<dbReference type="PANTHER" id="PTHR33067">
    <property type="entry name" value="RNA-DIRECTED DNA POLYMERASE-RELATED"/>
    <property type="match status" value="1"/>
</dbReference>
<dbReference type="SUPFAM" id="SSF50630">
    <property type="entry name" value="Acid proteases"/>
    <property type="match status" value="1"/>
</dbReference>
<evidence type="ECO:0000313" key="2">
    <source>
        <dbReference type="Proteomes" id="UP000825935"/>
    </source>
</evidence>
<dbReference type="CDD" id="cd00303">
    <property type="entry name" value="retropepsin_like"/>
    <property type="match status" value="1"/>
</dbReference>
<organism evidence="1 2">
    <name type="scientific">Ceratopteris richardii</name>
    <name type="common">Triangle waterfern</name>
    <dbReference type="NCBI Taxonomy" id="49495"/>
    <lineage>
        <taxon>Eukaryota</taxon>
        <taxon>Viridiplantae</taxon>
        <taxon>Streptophyta</taxon>
        <taxon>Embryophyta</taxon>
        <taxon>Tracheophyta</taxon>
        <taxon>Polypodiopsida</taxon>
        <taxon>Polypodiidae</taxon>
        <taxon>Polypodiales</taxon>
        <taxon>Pteridineae</taxon>
        <taxon>Pteridaceae</taxon>
        <taxon>Parkerioideae</taxon>
        <taxon>Ceratopteris</taxon>
    </lineage>
</organism>
<evidence type="ECO:0000313" key="1">
    <source>
        <dbReference type="EMBL" id="KAH7294534.1"/>
    </source>
</evidence>
<protein>
    <submittedName>
        <fullName evidence="1">Uncharacterized protein</fullName>
    </submittedName>
</protein>
<dbReference type="PANTHER" id="PTHR33067:SF9">
    <property type="entry name" value="RNA-DIRECTED DNA POLYMERASE"/>
    <property type="match status" value="1"/>
</dbReference>
<dbReference type="EMBL" id="CM035432">
    <property type="protein sequence ID" value="KAH7294534.1"/>
    <property type="molecule type" value="Genomic_DNA"/>
</dbReference>